<dbReference type="InterPro" id="IPR011032">
    <property type="entry name" value="GroES-like_sf"/>
</dbReference>
<dbReference type="Pfam" id="PF00107">
    <property type="entry name" value="ADH_zinc_N"/>
    <property type="match status" value="1"/>
</dbReference>
<name>A0AAW2YKW5_9EUKA</name>
<protein>
    <submittedName>
        <fullName evidence="4">Uncharacterized protein</fullName>
    </submittedName>
</protein>
<reference evidence="4 5" key="1">
    <citation type="submission" date="2024-03" db="EMBL/GenBank/DDBJ databases">
        <title>The Acrasis kona genome and developmental transcriptomes reveal deep origins of eukaryotic multicellular pathways.</title>
        <authorList>
            <person name="Sheikh S."/>
            <person name="Fu C.-J."/>
            <person name="Brown M.W."/>
            <person name="Baldauf S.L."/>
        </authorList>
    </citation>
    <scope>NUCLEOTIDE SEQUENCE [LARGE SCALE GENOMIC DNA]</scope>
    <source>
        <strain evidence="4 5">ATCC MYA-3509</strain>
    </source>
</reference>
<dbReference type="SUPFAM" id="SSF50129">
    <property type="entry name" value="GroES-like"/>
    <property type="match status" value="1"/>
</dbReference>
<organism evidence="4 5">
    <name type="scientific">Acrasis kona</name>
    <dbReference type="NCBI Taxonomy" id="1008807"/>
    <lineage>
        <taxon>Eukaryota</taxon>
        <taxon>Discoba</taxon>
        <taxon>Heterolobosea</taxon>
        <taxon>Tetramitia</taxon>
        <taxon>Eutetramitia</taxon>
        <taxon>Acrasidae</taxon>
        <taxon>Acrasis</taxon>
    </lineage>
</organism>
<feature type="domain" description="Oxidoreductase N-terminal" evidence="3">
    <location>
        <begin position="6"/>
        <end position="119"/>
    </location>
</feature>
<dbReference type="Gene3D" id="3.40.50.720">
    <property type="entry name" value="NAD(P)-binding Rossmann-like Domain"/>
    <property type="match status" value="1"/>
</dbReference>
<evidence type="ECO:0000313" key="4">
    <source>
        <dbReference type="EMBL" id="KAL0477655.1"/>
    </source>
</evidence>
<dbReference type="Gene3D" id="3.90.180.10">
    <property type="entry name" value="Medium-chain alcohol dehydrogenases, catalytic domain"/>
    <property type="match status" value="1"/>
</dbReference>
<dbReference type="InterPro" id="IPR036291">
    <property type="entry name" value="NAD(P)-bd_dom_sf"/>
</dbReference>
<dbReference type="GO" id="GO:0016628">
    <property type="term" value="F:oxidoreductase activity, acting on the CH-CH group of donors, NAD or NADP as acceptor"/>
    <property type="evidence" value="ECO:0007669"/>
    <property type="project" value="InterPro"/>
</dbReference>
<dbReference type="PANTHER" id="PTHR43205">
    <property type="entry name" value="PROSTAGLANDIN REDUCTASE"/>
    <property type="match status" value="1"/>
</dbReference>
<dbReference type="InterPro" id="IPR045010">
    <property type="entry name" value="MDR_fam"/>
</dbReference>
<feature type="domain" description="Alcohol dehydrogenase-like C-terminal" evidence="2">
    <location>
        <begin position="162"/>
        <end position="234"/>
    </location>
</feature>
<comment type="caution">
    <text evidence="4">The sequence shown here is derived from an EMBL/GenBank/DDBJ whole genome shotgun (WGS) entry which is preliminary data.</text>
</comment>
<accession>A0AAW2YKW5</accession>
<sequence>MPTKTRQWILANKPEKAVNLDSESDDATFKQSTVEIPDVKENQILIKTLLLSNDPAQRGWIQKGMDPKRLYTSPVNEGGVMRAGGIGRVVESKSDKWKEGDLIYTTTNWTEYSVVDQDAGRKIDIFGCRWIAGLTAYYGLIEVVRTTSDDSVVVVSGAAGATGSVVLQLAKNVLGVKKVIGIAGGKDKCDLIKKLGADVALDYKSDTFQQDLIDATPDFVDVYFDNVGGEILDLLLTRM</sequence>
<evidence type="ECO:0000256" key="1">
    <source>
        <dbReference type="ARBA" id="ARBA00023002"/>
    </source>
</evidence>
<dbReference type="InterPro" id="IPR013149">
    <property type="entry name" value="ADH-like_C"/>
</dbReference>
<evidence type="ECO:0000259" key="3">
    <source>
        <dbReference type="Pfam" id="PF16884"/>
    </source>
</evidence>
<keyword evidence="1" id="KW-0560">Oxidoreductase</keyword>
<dbReference type="EMBL" id="JAOPGA020000207">
    <property type="protein sequence ID" value="KAL0477655.1"/>
    <property type="molecule type" value="Genomic_DNA"/>
</dbReference>
<evidence type="ECO:0000313" key="5">
    <source>
        <dbReference type="Proteomes" id="UP001431209"/>
    </source>
</evidence>
<dbReference type="SUPFAM" id="SSF51735">
    <property type="entry name" value="NAD(P)-binding Rossmann-fold domains"/>
    <property type="match status" value="1"/>
</dbReference>
<keyword evidence="5" id="KW-1185">Reference proteome</keyword>
<proteinExistence type="predicted"/>
<dbReference type="Proteomes" id="UP001431209">
    <property type="component" value="Unassembled WGS sequence"/>
</dbReference>
<dbReference type="CDD" id="cd05288">
    <property type="entry name" value="PGDH"/>
    <property type="match status" value="1"/>
</dbReference>
<evidence type="ECO:0000259" key="2">
    <source>
        <dbReference type="Pfam" id="PF00107"/>
    </source>
</evidence>
<dbReference type="AlphaFoldDB" id="A0AAW2YKW5"/>
<dbReference type="InterPro" id="IPR041694">
    <property type="entry name" value="ADH_N_2"/>
</dbReference>
<dbReference type="Pfam" id="PF16884">
    <property type="entry name" value="ADH_N_2"/>
    <property type="match status" value="1"/>
</dbReference>
<gene>
    <name evidence="4" type="ORF">AKO1_015508</name>
</gene>
<dbReference type="PANTHER" id="PTHR43205:SF19">
    <property type="entry name" value="ENOYL REDUCTASE (ER) DOMAIN-CONTAINING PROTEIN"/>
    <property type="match status" value="1"/>
</dbReference>